<dbReference type="Proteomes" id="UP001152797">
    <property type="component" value="Unassembled WGS sequence"/>
</dbReference>
<sequence>MSDVWMDNQQAILFAANAFRDACAEGRWADARCAAVSLKFSAAHASEDSDGIMDLGRQEGTDSAKRSDVLWFAASSARSGLLKMLAAFSARVARGPSQELALAAVAACTAMLPEVWPAGAADDLLSMSGVLSLLLRAAATVSRTMPGMGGFATLRACRAAAELLTELLEASAPDLRLSSEAALLRDSTLAAPMQCLSEALLSVHPDPRLNEAFLELLWRGLRRVAPGAALSSLASAHPALVCLEECQAGLCSKLRSLSPDQLLADARGLALELCASPPVAFTFMSKGWYDGQMGTAVFSSHCIGLHQEGELEPYLELPWECCQLHDLRLMQAHEGLGFENFQVVAVLSMDHVQLLQLGCMSEGEVPPSSPALELLLDGSLEEVQETFNHCMSVGRVSFVTGFAPRALEETSPIAPAKCREDPILVQESPKASTPLGFKTRAKIREQKSREPVGPLAPLVEELDEFPEKLPIAKKLDTRPQRAIAVKTAAKPGKRNTDAKRTEPPRPPQDAVQRVLEEASRLAREVANVQKQFRESKAAVDARGDEATALLDDIAKAGIKRNRVD</sequence>
<proteinExistence type="predicted"/>
<dbReference type="OrthoDB" id="10674300at2759"/>
<keyword evidence="4" id="KW-1185">Reference proteome</keyword>
<dbReference type="EMBL" id="CAMXCT010003161">
    <property type="protein sequence ID" value="CAI4002802.1"/>
    <property type="molecule type" value="Genomic_DNA"/>
</dbReference>
<reference evidence="3 4" key="2">
    <citation type="submission" date="2024-05" db="EMBL/GenBank/DDBJ databases">
        <authorList>
            <person name="Chen Y."/>
            <person name="Shah S."/>
            <person name="Dougan E. K."/>
            <person name="Thang M."/>
            <person name="Chan C."/>
        </authorList>
    </citation>
    <scope>NUCLEOTIDE SEQUENCE [LARGE SCALE GENOMIC DNA]</scope>
</reference>
<evidence type="ECO:0000313" key="3">
    <source>
        <dbReference type="EMBL" id="CAL4790114.1"/>
    </source>
</evidence>
<comment type="caution">
    <text evidence="2">The sequence shown here is derived from an EMBL/GenBank/DDBJ whole genome shotgun (WGS) entry which is preliminary data.</text>
</comment>
<feature type="region of interest" description="Disordered" evidence="1">
    <location>
        <begin position="487"/>
        <end position="510"/>
    </location>
</feature>
<name>A0A9P1GA54_9DINO</name>
<evidence type="ECO:0000256" key="1">
    <source>
        <dbReference type="SAM" id="MobiDB-lite"/>
    </source>
</evidence>
<organism evidence="2">
    <name type="scientific">Cladocopium goreaui</name>
    <dbReference type="NCBI Taxonomy" id="2562237"/>
    <lineage>
        <taxon>Eukaryota</taxon>
        <taxon>Sar</taxon>
        <taxon>Alveolata</taxon>
        <taxon>Dinophyceae</taxon>
        <taxon>Suessiales</taxon>
        <taxon>Symbiodiniaceae</taxon>
        <taxon>Cladocopium</taxon>
    </lineage>
</organism>
<protein>
    <submittedName>
        <fullName evidence="3">EF-hand domain-containing protein</fullName>
    </submittedName>
</protein>
<evidence type="ECO:0000313" key="4">
    <source>
        <dbReference type="Proteomes" id="UP001152797"/>
    </source>
</evidence>
<reference evidence="2" key="1">
    <citation type="submission" date="2022-10" db="EMBL/GenBank/DDBJ databases">
        <authorList>
            <person name="Chen Y."/>
            <person name="Dougan E. K."/>
            <person name="Chan C."/>
            <person name="Rhodes N."/>
            <person name="Thang M."/>
        </authorList>
    </citation>
    <scope>NUCLEOTIDE SEQUENCE</scope>
</reference>
<feature type="compositionally biased region" description="Basic and acidic residues" evidence="1">
    <location>
        <begin position="494"/>
        <end position="503"/>
    </location>
</feature>
<dbReference type="EMBL" id="CAMXCT030003161">
    <property type="protein sequence ID" value="CAL4790114.1"/>
    <property type="molecule type" value="Genomic_DNA"/>
</dbReference>
<dbReference type="AlphaFoldDB" id="A0A9P1GA54"/>
<accession>A0A9P1GA54</accession>
<dbReference type="EMBL" id="CAMXCT020003161">
    <property type="protein sequence ID" value="CAL1156177.1"/>
    <property type="molecule type" value="Genomic_DNA"/>
</dbReference>
<gene>
    <name evidence="2" type="ORF">C1SCF055_LOCUS28723</name>
</gene>
<evidence type="ECO:0000313" key="2">
    <source>
        <dbReference type="EMBL" id="CAI4002802.1"/>
    </source>
</evidence>